<keyword evidence="1" id="KW-0040">ANK repeat</keyword>
<dbReference type="EMBL" id="BPVZ01000001">
    <property type="protein sequence ID" value="GKU86410.1"/>
    <property type="molecule type" value="Genomic_DNA"/>
</dbReference>
<accession>A0AAV5HN23</accession>
<sequence length="229" mass="25852">MITMTMLAPYSAASVSILWRKVKLEINLKDDLDRTPLHHAIIAPNFPIAVYLHENAANPNAVTIKRETALHFAAEKESKELLKPLLSKGADINAVTYRSTPLHLALAEGKMDFVEFLLHKNASLIATCTFLWCYLTAWKILRGKRKSKEQFWLSKSKAAEALNRKDYFGAVKLYTETLYCSPKDATILCNRSLPDWPKAHYRARAAWMLLKTGFCKCGRRLLQGLGVGS</sequence>
<keyword evidence="3" id="KW-1185">Reference proteome</keyword>
<dbReference type="SUPFAM" id="SSF48403">
    <property type="entry name" value="Ankyrin repeat"/>
    <property type="match status" value="1"/>
</dbReference>
<evidence type="ECO:0000313" key="3">
    <source>
        <dbReference type="Proteomes" id="UP001054252"/>
    </source>
</evidence>
<reference evidence="2 3" key="1">
    <citation type="journal article" date="2021" name="Commun. Biol.">
        <title>The genome of Shorea leprosula (Dipterocarpaceae) highlights the ecological relevance of drought in aseasonal tropical rainforests.</title>
        <authorList>
            <person name="Ng K.K.S."/>
            <person name="Kobayashi M.J."/>
            <person name="Fawcett J.A."/>
            <person name="Hatakeyama M."/>
            <person name="Paape T."/>
            <person name="Ng C.H."/>
            <person name="Ang C.C."/>
            <person name="Tnah L.H."/>
            <person name="Lee C.T."/>
            <person name="Nishiyama T."/>
            <person name="Sese J."/>
            <person name="O'Brien M.J."/>
            <person name="Copetti D."/>
            <person name="Mohd Noor M.I."/>
            <person name="Ong R.C."/>
            <person name="Putra M."/>
            <person name="Sireger I.Z."/>
            <person name="Indrioko S."/>
            <person name="Kosugi Y."/>
            <person name="Izuno A."/>
            <person name="Isagi Y."/>
            <person name="Lee S.L."/>
            <person name="Shimizu K.K."/>
        </authorList>
    </citation>
    <scope>NUCLEOTIDE SEQUENCE [LARGE SCALE GENOMIC DNA]</scope>
    <source>
        <strain evidence="2">214</strain>
    </source>
</reference>
<name>A0AAV5HN23_9ROSI</name>
<dbReference type="PROSITE" id="PS50088">
    <property type="entry name" value="ANK_REPEAT"/>
    <property type="match status" value="2"/>
</dbReference>
<evidence type="ECO:0000313" key="2">
    <source>
        <dbReference type="EMBL" id="GKU86410.1"/>
    </source>
</evidence>
<feature type="repeat" description="ANK" evidence="1">
    <location>
        <begin position="97"/>
        <end position="129"/>
    </location>
</feature>
<dbReference type="SUPFAM" id="SSF48452">
    <property type="entry name" value="TPR-like"/>
    <property type="match status" value="1"/>
</dbReference>
<feature type="repeat" description="ANK" evidence="1">
    <location>
        <begin position="65"/>
        <end position="97"/>
    </location>
</feature>
<dbReference type="Proteomes" id="UP001054252">
    <property type="component" value="Unassembled WGS sequence"/>
</dbReference>
<organism evidence="2 3">
    <name type="scientific">Rubroshorea leprosula</name>
    <dbReference type="NCBI Taxonomy" id="152421"/>
    <lineage>
        <taxon>Eukaryota</taxon>
        <taxon>Viridiplantae</taxon>
        <taxon>Streptophyta</taxon>
        <taxon>Embryophyta</taxon>
        <taxon>Tracheophyta</taxon>
        <taxon>Spermatophyta</taxon>
        <taxon>Magnoliopsida</taxon>
        <taxon>eudicotyledons</taxon>
        <taxon>Gunneridae</taxon>
        <taxon>Pentapetalae</taxon>
        <taxon>rosids</taxon>
        <taxon>malvids</taxon>
        <taxon>Malvales</taxon>
        <taxon>Dipterocarpaceae</taxon>
        <taxon>Rubroshorea</taxon>
    </lineage>
</organism>
<dbReference type="Pfam" id="PF12796">
    <property type="entry name" value="Ank_2"/>
    <property type="match status" value="1"/>
</dbReference>
<dbReference type="PANTHER" id="PTHR46224">
    <property type="entry name" value="ANKYRIN REPEAT FAMILY PROTEIN"/>
    <property type="match status" value="1"/>
</dbReference>
<proteinExistence type="predicted"/>
<dbReference type="Pfam" id="PF00023">
    <property type="entry name" value="Ank"/>
    <property type="match status" value="1"/>
</dbReference>
<dbReference type="InterPro" id="IPR011990">
    <property type="entry name" value="TPR-like_helical_dom_sf"/>
</dbReference>
<gene>
    <name evidence="2" type="ORF">SLEP1_g941</name>
</gene>
<evidence type="ECO:0008006" key="4">
    <source>
        <dbReference type="Google" id="ProtNLM"/>
    </source>
</evidence>
<dbReference type="InterPro" id="IPR002110">
    <property type="entry name" value="Ankyrin_rpt"/>
</dbReference>
<dbReference type="InterPro" id="IPR051616">
    <property type="entry name" value="Cul2-RING_E3_ligase_SR"/>
</dbReference>
<dbReference type="Gene3D" id="1.25.40.20">
    <property type="entry name" value="Ankyrin repeat-containing domain"/>
    <property type="match status" value="1"/>
</dbReference>
<evidence type="ECO:0000256" key="1">
    <source>
        <dbReference type="PROSITE-ProRule" id="PRU00023"/>
    </source>
</evidence>
<dbReference type="PROSITE" id="PS50297">
    <property type="entry name" value="ANK_REP_REGION"/>
    <property type="match status" value="2"/>
</dbReference>
<dbReference type="PANTHER" id="PTHR46224:SF6">
    <property type="entry name" value="ANKYRIN REPEAT FAMILY PROTEIN"/>
    <property type="match status" value="1"/>
</dbReference>
<dbReference type="InterPro" id="IPR036770">
    <property type="entry name" value="Ankyrin_rpt-contain_sf"/>
</dbReference>
<dbReference type="SMART" id="SM00248">
    <property type="entry name" value="ANK"/>
    <property type="match status" value="3"/>
</dbReference>
<comment type="caution">
    <text evidence="2">The sequence shown here is derived from an EMBL/GenBank/DDBJ whole genome shotgun (WGS) entry which is preliminary data.</text>
</comment>
<protein>
    <recommendedName>
        <fullName evidence="4">Ankyrin repeat protein</fullName>
    </recommendedName>
</protein>
<dbReference type="AlphaFoldDB" id="A0AAV5HN23"/>